<dbReference type="GO" id="GO:0016887">
    <property type="term" value="F:ATP hydrolysis activity"/>
    <property type="evidence" value="ECO:0007669"/>
    <property type="project" value="InterPro"/>
</dbReference>
<proteinExistence type="inferred from homology"/>
<reference evidence="6" key="1">
    <citation type="submission" date="2018-10" db="EMBL/GenBank/DDBJ databases">
        <title>Schaedlerella arabinophila gen. nov. sp. nov., isolated from the mouse intestinal tract and comparative analysis with the genome of the closely related altered Schaedler flora strain ASF502.</title>
        <authorList>
            <person name="Miyake S."/>
            <person name="Soh M."/>
            <person name="Seedorf H."/>
        </authorList>
    </citation>
    <scope>NUCLEOTIDE SEQUENCE [LARGE SCALE GENOMIC DNA]</scope>
    <source>
        <strain evidence="6">DSM 106076</strain>
    </source>
</reference>
<dbReference type="InterPro" id="IPR003439">
    <property type="entry name" value="ABC_transporter-like_ATP-bd"/>
</dbReference>
<dbReference type="Proteomes" id="UP000274920">
    <property type="component" value="Unassembled WGS sequence"/>
</dbReference>
<dbReference type="AlphaFoldDB" id="A0A426DCY4"/>
<keyword evidence="2" id="KW-0813">Transport</keyword>
<dbReference type="PANTHER" id="PTHR43335">
    <property type="entry name" value="ABC TRANSPORTER, ATP-BINDING PROTEIN"/>
    <property type="match status" value="1"/>
</dbReference>
<evidence type="ECO:0000313" key="6">
    <source>
        <dbReference type="EMBL" id="RRK30676.1"/>
    </source>
</evidence>
<feature type="domain" description="ABC transporter" evidence="5">
    <location>
        <begin position="4"/>
        <end position="218"/>
    </location>
</feature>
<dbReference type="GO" id="GO:0005524">
    <property type="term" value="F:ATP binding"/>
    <property type="evidence" value="ECO:0007669"/>
    <property type="project" value="UniProtKB-KW"/>
</dbReference>
<dbReference type="InterPro" id="IPR017871">
    <property type="entry name" value="ABC_transporter-like_CS"/>
</dbReference>
<dbReference type="InterPro" id="IPR003593">
    <property type="entry name" value="AAA+_ATPase"/>
</dbReference>
<dbReference type="PROSITE" id="PS50893">
    <property type="entry name" value="ABC_TRANSPORTER_2"/>
    <property type="match status" value="1"/>
</dbReference>
<dbReference type="PANTHER" id="PTHR43335:SF4">
    <property type="entry name" value="ABC TRANSPORTER, ATP-BINDING PROTEIN"/>
    <property type="match status" value="1"/>
</dbReference>
<dbReference type="PROSITE" id="PS00211">
    <property type="entry name" value="ABC_TRANSPORTER_1"/>
    <property type="match status" value="1"/>
</dbReference>
<dbReference type="SUPFAM" id="SSF52540">
    <property type="entry name" value="P-loop containing nucleoside triphosphate hydrolases"/>
    <property type="match status" value="1"/>
</dbReference>
<gene>
    <name evidence="6" type="ORF">EBB54_04255</name>
</gene>
<dbReference type="Gene3D" id="3.40.50.300">
    <property type="entry name" value="P-loop containing nucleotide triphosphate hydrolases"/>
    <property type="match status" value="1"/>
</dbReference>
<evidence type="ECO:0000256" key="4">
    <source>
        <dbReference type="ARBA" id="ARBA00022840"/>
    </source>
</evidence>
<accession>A0A426DCY4</accession>
<comment type="similarity">
    <text evidence="1">Belongs to the ABC transporter superfamily.</text>
</comment>
<name>A0A426DCY4_9FIRM</name>
<evidence type="ECO:0000256" key="3">
    <source>
        <dbReference type="ARBA" id="ARBA00022741"/>
    </source>
</evidence>
<evidence type="ECO:0000259" key="5">
    <source>
        <dbReference type="PROSITE" id="PS50893"/>
    </source>
</evidence>
<keyword evidence="7" id="KW-1185">Reference proteome</keyword>
<dbReference type="SMART" id="SM00382">
    <property type="entry name" value="AAA"/>
    <property type="match status" value="1"/>
</dbReference>
<keyword evidence="4 6" id="KW-0067">ATP-binding</keyword>
<dbReference type="Pfam" id="PF00005">
    <property type="entry name" value="ABC_tran"/>
    <property type="match status" value="1"/>
</dbReference>
<sequence length="218" mass="24071">MVQIEVDHVTKRIHKNTVLQDVTAVMHEGRIYGLQGVNGSGKTMLMRMIIGLIRPSEGRVSINGRVLGKDIEFPESIGFLLENPAFLGRYSGFDNLNMLAGIRRLAAPEQIRESIRAVGLDPMDRKKYRKYSLGMKQRLGIAAAIMEAPDIVILDEPTNALDEAGIGLVKGILTEQKQRGALVIVSCHDIGILKELSDEIFRLDAGRVVEHLCLDSAQ</sequence>
<evidence type="ECO:0000256" key="2">
    <source>
        <dbReference type="ARBA" id="ARBA00022448"/>
    </source>
</evidence>
<dbReference type="EMBL" id="RHJS01000002">
    <property type="protein sequence ID" value="RRK30676.1"/>
    <property type="molecule type" value="Genomic_DNA"/>
</dbReference>
<organism evidence="6 7">
    <name type="scientific">Schaedlerella arabinosiphila</name>
    <dbReference type="NCBI Taxonomy" id="2044587"/>
    <lineage>
        <taxon>Bacteria</taxon>
        <taxon>Bacillati</taxon>
        <taxon>Bacillota</taxon>
        <taxon>Clostridia</taxon>
        <taxon>Lachnospirales</taxon>
        <taxon>Lachnospiraceae</taxon>
        <taxon>Schaedlerella</taxon>
    </lineage>
</organism>
<evidence type="ECO:0000256" key="1">
    <source>
        <dbReference type="ARBA" id="ARBA00005417"/>
    </source>
</evidence>
<comment type="caution">
    <text evidence="6">The sequence shown here is derived from an EMBL/GenBank/DDBJ whole genome shotgun (WGS) entry which is preliminary data.</text>
</comment>
<dbReference type="InterPro" id="IPR027417">
    <property type="entry name" value="P-loop_NTPase"/>
</dbReference>
<keyword evidence="3" id="KW-0547">Nucleotide-binding</keyword>
<dbReference type="RefSeq" id="WP_125126482.1">
    <property type="nucleotide sequence ID" value="NZ_RHJS01000002.1"/>
</dbReference>
<protein>
    <submittedName>
        <fullName evidence="6">ABC transporter ATP-binding protein</fullName>
    </submittedName>
</protein>
<evidence type="ECO:0000313" key="7">
    <source>
        <dbReference type="Proteomes" id="UP000274920"/>
    </source>
</evidence>